<evidence type="ECO:0000313" key="22">
    <source>
        <dbReference type="Proteomes" id="UP000030125"/>
    </source>
</evidence>
<evidence type="ECO:0000256" key="13">
    <source>
        <dbReference type="ARBA" id="ARBA00023136"/>
    </source>
</evidence>
<feature type="domain" description="Polysaccharide chain length determinant N-terminal" evidence="18">
    <location>
        <begin position="16"/>
        <end position="110"/>
    </location>
</feature>
<comment type="similarity">
    <text evidence="2">Belongs to the CpsD/CapB family.</text>
</comment>
<dbReference type="Gene3D" id="3.40.50.300">
    <property type="entry name" value="P-loop containing nucleotide triphosphate hydrolases"/>
    <property type="match status" value="1"/>
</dbReference>
<dbReference type="RefSeq" id="WP_036850145.1">
    <property type="nucleotide sequence ID" value="NZ_JQJD01000003.1"/>
</dbReference>
<keyword evidence="7" id="KW-0808">Transferase</keyword>
<dbReference type="Pfam" id="PF13614">
    <property type="entry name" value="AAA_31"/>
    <property type="match status" value="1"/>
</dbReference>
<dbReference type="STRING" id="36874.HQ34_09475"/>
<evidence type="ECO:0000256" key="8">
    <source>
        <dbReference type="ARBA" id="ARBA00022692"/>
    </source>
</evidence>
<evidence type="ECO:0000256" key="10">
    <source>
        <dbReference type="ARBA" id="ARBA00022777"/>
    </source>
</evidence>
<dbReference type="InterPro" id="IPR025669">
    <property type="entry name" value="AAA_dom"/>
</dbReference>
<evidence type="ECO:0000256" key="3">
    <source>
        <dbReference type="ARBA" id="ARBA00008883"/>
    </source>
</evidence>
<dbReference type="Pfam" id="PF02706">
    <property type="entry name" value="Wzz"/>
    <property type="match status" value="1"/>
</dbReference>
<dbReference type="CDD" id="cd05387">
    <property type="entry name" value="BY-kinase"/>
    <property type="match status" value="1"/>
</dbReference>
<evidence type="ECO:0000313" key="21">
    <source>
        <dbReference type="EMBL" id="KGN83033.1"/>
    </source>
</evidence>
<evidence type="ECO:0000256" key="1">
    <source>
        <dbReference type="ARBA" id="ARBA00004429"/>
    </source>
</evidence>
<keyword evidence="9" id="KW-0547">Nucleotide-binding</keyword>
<evidence type="ECO:0000256" key="17">
    <source>
        <dbReference type="SAM" id="Phobius"/>
    </source>
</evidence>
<keyword evidence="6" id="KW-0997">Cell inner membrane</keyword>
<keyword evidence="11" id="KW-0067">ATP-binding</keyword>
<dbReference type="eggNOG" id="COG0489">
    <property type="taxonomic scope" value="Bacteria"/>
</dbReference>
<feature type="coiled-coil region" evidence="16">
    <location>
        <begin position="374"/>
        <end position="433"/>
    </location>
</feature>
<dbReference type="eggNOG" id="COG3206">
    <property type="taxonomic scope" value="Bacteria"/>
</dbReference>
<comment type="caution">
    <text evidence="21">The sequence shown here is derived from an EMBL/GenBank/DDBJ whole genome shotgun (WGS) entry which is preliminary data.</text>
</comment>
<evidence type="ECO:0000259" key="18">
    <source>
        <dbReference type="Pfam" id="PF02706"/>
    </source>
</evidence>
<feature type="transmembrane region" description="Helical" evidence="17">
    <location>
        <begin position="506"/>
        <end position="526"/>
    </location>
</feature>
<dbReference type="GO" id="GO:0005524">
    <property type="term" value="F:ATP binding"/>
    <property type="evidence" value="ECO:0007669"/>
    <property type="project" value="UniProtKB-KW"/>
</dbReference>
<evidence type="ECO:0000256" key="6">
    <source>
        <dbReference type="ARBA" id="ARBA00022519"/>
    </source>
</evidence>
<reference evidence="21 22" key="1">
    <citation type="submission" date="2014-08" db="EMBL/GenBank/DDBJ databases">
        <title>Porphyromonas cangingivalis strain:COT-109_OH1386 Genome sequencing.</title>
        <authorList>
            <person name="Wallis C."/>
            <person name="Deusch O."/>
            <person name="O'Flynn C."/>
            <person name="Davis I."/>
            <person name="Jospin G."/>
            <person name="Darling A.E."/>
            <person name="Coil D.A."/>
            <person name="Alexiev A."/>
            <person name="Horsfall A."/>
            <person name="Kirkwood N."/>
            <person name="Harris S."/>
            <person name="Eisen J.A."/>
        </authorList>
    </citation>
    <scope>NUCLEOTIDE SEQUENCE [LARGE SCALE GENOMIC DNA]</scope>
    <source>
        <strain evidence="22">COT-109 OH1386</strain>
    </source>
</reference>
<comment type="catalytic activity">
    <reaction evidence="15">
        <text>L-tyrosyl-[protein] + ATP = O-phospho-L-tyrosyl-[protein] + ADP + H(+)</text>
        <dbReference type="Rhea" id="RHEA:10596"/>
        <dbReference type="Rhea" id="RHEA-COMP:10136"/>
        <dbReference type="Rhea" id="RHEA-COMP:20101"/>
        <dbReference type="ChEBI" id="CHEBI:15378"/>
        <dbReference type="ChEBI" id="CHEBI:30616"/>
        <dbReference type="ChEBI" id="CHEBI:46858"/>
        <dbReference type="ChEBI" id="CHEBI:61978"/>
        <dbReference type="ChEBI" id="CHEBI:456216"/>
        <dbReference type="EC" id="2.7.10.2"/>
    </reaction>
</comment>
<keyword evidence="8 17" id="KW-0812">Transmembrane</keyword>
<protein>
    <recommendedName>
        <fullName evidence="4">non-specific protein-tyrosine kinase</fullName>
        <ecNumber evidence="4">2.7.10.2</ecNumber>
    </recommendedName>
</protein>
<dbReference type="Proteomes" id="UP000030125">
    <property type="component" value="Unassembled WGS sequence"/>
</dbReference>
<dbReference type="SUPFAM" id="SSF52540">
    <property type="entry name" value="P-loop containing nucleoside triphosphate hydrolases"/>
    <property type="match status" value="1"/>
</dbReference>
<dbReference type="OrthoDB" id="9794577at2"/>
<keyword evidence="16" id="KW-0175">Coiled coil</keyword>
<evidence type="ECO:0000256" key="9">
    <source>
        <dbReference type="ARBA" id="ARBA00022741"/>
    </source>
</evidence>
<keyword evidence="13 17" id="KW-0472">Membrane</keyword>
<name>A0A0A2EVS5_PORCN</name>
<evidence type="ECO:0000256" key="7">
    <source>
        <dbReference type="ARBA" id="ARBA00022679"/>
    </source>
</evidence>
<evidence type="ECO:0000256" key="4">
    <source>
        <dbReference type="ARBA" id="ARBA00011903"/>
    </source>
</evidence>
<accession>A0A0A2EVS5</accession>
<keyword evidence="22" id="KW-1185">Reference proteome</keyword>
<dbReference type="GO" id="GO:0004715">
    <property type="term" value="F:non-membrane spanning protein tyrosine kinase activity"/>
    <property type="evidence" value="ECO:0007669"/>
    <property type="project" value="UniProtKB-EC"/>
</dbReference>
<evidence type="ECO:0000259" key="20">
    <source>
        <dbReference type="Pfam" id="PF13807"/>
    </source>
</evidence>
<feature type="transmembrane region" description="Helical" evidence="17">
    <location>
        <begin position="31"/>
        <end position="49"/>
    </location>
</feature>
<dbReference type="InterPro" id="IPR005702">
    <property type="entry name" value="Wzc-like_C"/>
</dbReference>
<dbReference type="InterPro" id="IPR003856">
    <property type="entry name" value="LPS_length_determ_N"/>
</dbReference>
<dbReference type="GO" id="GO:0005886">
    <property type="term" value="C:plasma membrane"/>
    <property type="evidence" value="ECO:0007669"/>
    <property type="project" value="UniProtKB-SubCell"/>
</dbReference>
<dbReference type="InterPro" id="IPR027417">
    <property type="entry name" value="P-loop_NTPase"/>
</dbReference>
<dbReference type="InterPro" id="IPR050445">
    <property type="entry name" value="Bact_polysacc_biosynth/exp"/>
</dbReference>
<keyword evidence="14" id="KW-0829">Tyrosine-protein kinase</keyword>
<keyword evidence="12 17" id="KW-1133">Transmembrane helix</keyword>
<dbReference type="PANTHER" id="PTHR32309:SF13">
    <property type="entry name" value="FERRIC ENTEROBACTIN TRANSPORT PROTEIN FEPE"/>
    <property type="match status" value="1"/>
</dbReference>
<dbReference type="EC" id="2.7.10.2" evidence="4"/>
<proteinExistence type="inferred from homology"/>
<evidence type="ECO:0000256" key="12">
    <source>
        <dbReference type="ARBA" id="ARBA00022989"/>
    </source>
</evidence>
<dbReference type="NCBIfam" id="TIGR01007">
    <property type="entry name" value="eps_fam"/>
    <property type="match status" value="1"/>
</dbReference>
<organism evidence="21 22">
    <name type="scientific">Porphyromonas cangingivalis</name>
    <dbReference type="NCBI Taxonomy" id="36874"/>
    <lineage>
        <taxon>Bacteria</taxon>
        <taxon>Pseudomonadati</taxon>
        <taxon>Bacteroidota</taxon>
        <taxon>Bacteroidia</taxon>
        <taxon>Bacteroidales</taxon>
        <taxon>Porphyromonadaceae</taxon>
        <taxon>Porphyromonas</taxon>
    </lineage>
</organism>
<comment type="similarity">
    <text evidence="3">Belongs to the etk/wzc family.</text>
</comment>
<keyword evidence="10" id="KW-0418">Kinase</keyword>
<gene>
    <name evidence="21" type="ORF">HQ35_01030</name>
</gene>
<sequence length="795" mass="89147">MDEKVTTYKRNVEEYFSLKEIFRLCLIRWKWILLSLLITVGAATAYLMITPVEYKRSASILIKESDKPGASLAQDIGGFADMGLFSKSTNVHNELVSLRSPATLLEVIKRLNLDIDYKVDGRFHRSTLYGSELPIVVSIDRFYGALEWSLSVTVRGDGMVEVSDMILDGEPMGEGQIFLGELVDSIPTPMGIVRVGLNSAYSDEKSIQTPMTIHVSRSNLSTTMAECQKRLQVGLINDKTSILELSYTDVSIERAEDFLDTLISVYNENWVKDKNKIAVSTSQFINERLSVIEQELGAVDSDISSFKSKNLIPDVRTASEMYMTQAGEAGTQILALNNQLYMARYIRGHITGGQGRELLPVNSGINSPVIEREISEYNETLLQLNRLLSNSSEKNPLVIDMDRTLTAMRRSILLSIDNEINSLSNQIKTLRAQESKSTSRIASSPTQAQYLLSVERQQKIKEALYLFLLQKREENELSQAFTAYNTRVITPPMGGLTPIFPRKRNILLGAFLLGLLVPIAFIYVGAVTDTKVRGRKDLEGMTTPFLGEIPQSGDSKGLRAIKRRRKYERYEIVVQAQNRNAINEAFRVTRANLEFMLGVDGHQKVMMLTSLNGGSGKTFVTMNLAASFAINNKRVVVIDLDMRRGMLSTYVDSPEVGLSALFSGQLEDWRSIIVPSDDLPDLHVLPVGKIPPNPTELLYSSRLSQLLEALRQEYDYIFIDCPPVEIVADAYIIEKLVDKVIFVIRAGLTDREMLSVVDAFYNNKKLNNMSLILNGTSSMHGNHGYGYDYKQYISD</sequence>
<comment type="subcellular location">
    <subcellularLocation>
        <location evidence="1">Cell inner membrane</location>
        <topology evidence="1">Multi-pass membrane protein</topology>
    </subcellularLocation>
</comment>
<evidence type="ECO:0000256" key="14">
    <source>
        <dbReference type="ARBA" id="ARBA00023137"/>
    </source>
</evidence>
<dbReference type="GO" id="GO:0042802">
    <property type="term" value="F:identical protein binding"/>
    <property type="evidence" value="ECO:0007669"/>
    <property type="project" value="UniProtKB-ARBA"/>
</dbReference>
<dbReference type="Pfam" id="PF13807">
    <property type="entry name" value="GNVR"/>
    <property type="match status" value="1"/>
</dbReference>
<dbReference type="FunFam" id="3.40.50.300:FF:000527">
    <property type="entry name" value="Tyrosine-protein kinase etk"/>
    <property type="match status" value="1"/>
</dbReference>
<keyword evidence="5" id="KW-1003">Cell membrane</keyword>
<evidence type="ECO:0000256" key="15">
    <source>
        <dbReference type="ARBA" id="ARBA00051245"/>
    </source>
</evidence>
<feature type="domain" description="AAA" evidence="19">
    <location>
        <begin position="604"/>
        <end position="724"/>
    </location>
</feature>
<evidence type="ECO:0000256" key="5">
    <source>
        <dbReference type="ARBA" id="ARBA00022475"/>
    </source>
</evidence>
<feature type="domain" description="Tyrosine-protein kinase G-rich" evidence="20">
    <location>
        <begin position="449"/>
        <end position="523"/>
    </location>
</feature>
<evidence type="ECO:0000259" key="19">
    <source>
        <dbReference type="Pfam" id="PF13614"/>
    </source>
</evidence>
<dbReference type="EMBL" id="JQJD01000003">
    <property type="protein sequence ID" value="KGN83033.1"/>
    <property type="molecule type" value="Genomic_DNA"/>
</dbReference>
<evidence type="ECO:0000256" key="16">
    <source>
        <dbReference type="SAM" id="Coils"/>
    </source>
</evidence>
<dbReference type="PANTHER" id="PTHR32309">
    <property type="entry name" value="TYROSINE-PROTEIN KINASE"/>
    <property type="match status" value="1"/>
</dbReference>
<dbReference type="InterPro" id="IPR032807">
    <property type="entry name" value="GNVR"/>
</dbReference>
<dbReference type="AlphaFoldDB" id="A0A0A2EVS5"/>
<evidence type="ECO:0000256" key="11">
    <source>
        <dbReference type="ARBA" id="ARBA00022840"/>
    </source>
</evidence>
<evidence type="ECO:0000256" key="2">
    <source>
        <dbReference type="ARBA" id="ARBA00007316"/>
    </source>
</evidence>